<feature type="non-terminal residue" evidence="2">
    <location>
        <position position="62"/>
    </location>
</feature>
<reference evidence="2" key="1">
    <citation type="journal article" date="2019" name="Sci. Rep.">
        <title>Draft genome of Tanacetum cinerariifolium, the natural source of mosquito coil.</title>
        <authorList>
            <person name="Yamashiro T."/>
            <person name="Shiraishi A."/>
            <person name="Satake H."/>
            <person name="Nakayama K."/>
        </authorList>
    </citation>
    <scope>NUCLEOTIDE SEQUENCE</scope>
</reference>
<feature type="region of interest" description="Disordered" evidence="1">
    <location>
        <begin position="1"/>
        <end position="24"/>
    </location>
</feature>
<gene>
    <name evidence="2" type="ORF">Tci_892632</name>
</gene>
<organism evidence="2">
    <name type="scientific">Tanacetum cinerariifolium</name>
    <name type="common">Dalmatian daisy</name>
    <name type="synonym">Chrysanthemum cinerariifolium</name>
    <dbReference type="NCBI Taxonomy" id="118510"/>
    <lineage>
        <taxon>Eukaryota</taxon>
        <taxon>Viridiplantae</taxon>
        <taxon>Streptophyta</taxon>
        <taxon>Embryophyta</taxon>
        <taxon>Tracheophyta</taxon>
        <taxon>Spermatophyta</taxon>
        <taxon>Magnoliopsida</taxon>
        <taxon>eudicotyledons</taxon>
        <taxon>Gunneridae</taxon>
        <taxon>Pentapetalae</taxon>
        <taxon>asterids</taxon>
        <taxon>campanulids</taxon>
        <taxon>Asterales</taxon>
        <taxon>Asteraceae</taxon>
        <taxon>Asteroideae</taxon>
        <taxon>Anthemideae</taxon>
        <taxon>Anthemidinae</taxon>
        <taxon>Tanacetum</taxon>
    </lineage>
</organism>
<comment type="caution">
    <text evidence="2">The sequence shown here is derived from an EMBL/GenBank/DDBJ whole genome shotgun (WGS) entry which is preliminary data.</text>
</comment>
<dbReference type="EMBL" id="BKCJ011323935">
    <property type="protein sequence ID" value="GFD20663.1"/>
    <property type="molecule type" value="Genomic_DNA"/>
</dbReference>
<proteinExistence type="predicted"/>
<protein>
    <submittedName>
        <fullName evidence="2">Uncharacterized protein</fullName>
    </submittedName>
</protein>
<name>A0A699UF49_TANCI</name>
<evidence type="ECO:0000256" key="1">
    <source>
        <dbReference type="SAM" id="MobiDB-lite"/>
    </source>
</evidence>
<accession>A0A699UF49</accession>
<evidence type="ECO:0000313" key="2">
    <source>
        <dbReference type="EMBL" id="GFD20663.1"/>
    </source>
</evidence>
<dbReference type="AlphaFoldDB" id="A0A699UF49"/>
<sequence length="62" mass="6685">MEGTYISWKEHTSPGRKRASRKGTYTSGKEVAFRGGNCFQKVLTGGTVSLLTTLSGRSIMAS</sequence>